<dbReference type="AlphaFoldDB" id="A0A423GW77"/>
<dbReference type="InterPro" id="IPR022225">
    <property type="entry name" value="Phage_tail_fibre_N"/>
</dbReference>
<evidence type="ECO:0000259" key="2">
    <source>
        <dbReference type="Pfam" id="PF21882"/>
    </source>
</evidence>
<dbReference type="Pfam" id="PF12571">
    <property type="entry name" value="Phage_tail_fib"/>
    <property type="match status" value="1"/>
</dbReference>
<name>A0A423GW77_9PSED</name>
<dbReference type="Gene3D" id="2.60.40.3940">
    <property type="match status" value="1"/>
</dbReference>
<dbReference type="PANTHER" id="PTHR35191">
    <property type="entry name" value="PROPHAGE SIDE TAIL FIBER PROTEIN HOMOLOG STFQ-RELATED"/>
    <property type="match status" value="1"/>
</dbReference>
<sequence length="653" mass="67780">MADYYTLLTNAGIAYETACKAAGVPIKLSQISVGDGGGEVYNPAATDTALKREVWRGPLNALFQDEKNPSWLLAEVTIPPEVGGWYVREAGLWTDTGILYAIVKYPESFKPVLATSGSGKEFYIRSIFETSNASLVTLLIDDTVVKATRAWVSSFVADELAKLDRKQSVRAATTANIVLSGAQIIDGIAVVAGDRVLVKSQASAKDNGIYVAANGVWARAKDADASVKVTSGLTVPVEEGATLADTIWQLITDGAIVLGTTALTFQNVTQGFAPINSPALLGNPTTPTPGLFSSDKSIATTEYVQRALGSYAGQTNYAGDTFLTAADVGKLSILTTAATVTLPEWSTVPAGGLLTIVSGGGAPVTVKARTGESLGTQSGQNGPFTIPGATFAVFRRLLQAPGWSLDSGDASLKYSPMMSGANWTTQPQFSNTKALATTEFVQKAIGSFSDSVAIAGGNVTLTAAHIGARIEMSAAGTLTLPKASLVPKGSSILITTSSGSGPVYLAVQAGDSIALNNVAVAAPYTMFNGSDLYLVSDGVMWRGHASLECLRTSQLFASSLGATGWQKLPSGDIEMWGMTGGAASGVIAPVTFPIAFPIACTNIQLTYVDSGTQSPASRGGPWQVGNFTKTGFNYSHSGSGGSGVQHFWRAKGN</sequence>
<dbReference type="EMBL" id="MOBJ01000034">
    <property type="protein sequence ID" value="RON01813.1"/>
    <property type="molecule type" value="Genomic_DNA"/>
</dbReference>
<dbReference type="Pfam" id="PF21882">
    <property type="entry name" value="Gp53-like_C"/>
    <property type="match status" value="1"/>
</dbReference>
<gene>
    <name evidence="3" type="ORF">BK659_25205</name>
</gene>
<proteinExistence type="predicted"/>
<dbReference type="RefSeq" id="WP_259740312.1">
    <property type="nucleotide sequence ID" value="NZ_MOBJ01000034.1"/>
</dbReference>
<evidence type="ECO:0000313" key="4">
    <source>
        <dbReference type="Proteomes" id="UP000286071"/>
    </source>
</evidence>
<reference evidence="3 4" key="1">
    <citation type="submission" date="2016-10" db="EMBL/GenBank/DDBJ databases">
        <title>Comparative genome analysis of multiple Pseudomonas spp. focuses on biocontrol and plant growth promoting traits.</title>
        <authorList>
            <person name="Tao X.-Y."/>
            <person name="Taylor C.G."/>
        </authorList>
    </citation>
    <scope>NUCLEOTIDE SEQUENCE [LARGE SCALE GENOMIC DNA]</scope>
    <source>
        <strain evidence="3 4">48H11</strain>
    </source>
</reference>
<comment type="caution">
    <text evidence="3">The sequence shown here is derived from an EMBL/GenBank/DDBJ whole genome shotgun (WGS) entry which is preliminary data.</text>
</comment>
<dbReference type="InterPro" id="IPR051934">
    <property type="entry name" value="Phage_Tail_Fiber_Structural"/>
</dbReference>
<evidence type="ECO:0000259" key="1">
    <source>
        <dbReference type="Pfam" id="PF12571"/>
    </source>
</evidence>
<dbReference type="PANTHER" id="PTHR35191:SF1">
    <property type="entry name" value="PROPHAGE SIDE TAIL FIBER PROTEIN HOMOLOG STFQ-RELATED"/>
    <property type="match status" value="1"/>
</dbReference>
<organism evidence="3 4">
    <name type="scientific">Pseudomonas brassicacearum</name>
    <dbReference type="NCBI Taxonomy" id="930166"/>
    <lineage>
        <taxon>Bacteria</taxon>
        <taxon>Pseudomonadati</taxon>
        <taxon>Pseudomonadota</taxon>
        <taxon>Gammaproteobacteria</taxon>
        <taxon>Pseudomonadales</taxon>
        <taxon>Pseudomonadaceae</taxon>
        <taxon>Pseudomonas</taxon>
    </lineage>
</organism>
<dbReference type="Proteomes" id="UP000286071">
    <property type="component" value="Unassembled WGS sequence"/>
</dbReference>
<dbReference type="InterPro" id="IPR054075">
    <property type="entry name" value="Gp53-like_C"/>
</dbReference>
<protein>
    <submittedName>
        <fullName evidence="3">Phage tail protein</fullName>
    </submittedName>
</protein>
<feature type="domain" description="Phage tail fibre protein N-terminal" evidence="1">
    <location>
        <begin position="1"/>
        <end position="149"/>
    </location>
</feature>
<accession>A0A423GW77</accession>
<evidence type="ECO:0000313" key="3">
    <source>
        <dbReference type="EMBL" id="RON01813.1"/>
    </source>
</evidence>
<feature type="domain" description="Putative tail fiber protein gp53-like C-terminal" evidence="2">
    <location>
        <begin position="567"/>
        <end position="652"/>
    </location>
</feature>